<feature type="domain" description="Sulfotransferase" evidence="2">
    <location>
        <begin position="154"/>
        <end position="413"/>
    </location>
</feature>
<dbReference type="OMA" id="SIRECAY"/>
<evidence type="ECO:0000256" key="1">
    <source>
        <dbReference type="RuleBase" id="RU361155"/>
    </source>
</evidence>
<reference evidence="3" key="2">
    <citation type="submission" date="2025-08" db="UniProtKB">
        <authorList>
            <consortium name="Ensembl"/>
        </authorList>
    </citation>
    <scope>IDENTIFICATION</scope>
</reference>
<dbReference type="PANTHER" id="PTHR15723:SF0">
    <property type="entry name" value="CARBOHYDRATE SULFOTRANSFERASE 15"/>
    <property type="match status" value="1"/>
</dbReference>
<dbReference type="RefSeq" id="XP_008318705.1">
    <property type="nucleotide sequence ID" value="XM_008320483.2"/>
</dbReference>
<dbReference type="GeneID" id="103386296"/>
<dbReference type="Ensembl" id="ENSCSET00000013260.1">
    <property type="protein sequence ID" value="ENSCSEP00000013101.1"/>
    <property type="gene ID" value="ENSCSEG00000008472.1"/>
</dbReference>
<dbReference type="GO" id="GO:0019319">
    <property type="term" value="P:hexose biosynthetic process"/>
    <property type="evidence" value="ECO:0007669"/>
    <property type="project" value="TreeGrafter"/>
</dbReference>
<dbReference type="KEGG" id="csem:103386296"/>
<evidence type="ECO:0000313" key="3">
    <source>
        <dbReference type="Ensembl" id="ENSCSEP00000013101.1"/>
    </source>
</evidence>
<dbReference type="Gene3D" id="3.40.50.300">
    <property type="entry name" value="P-loop containing nucleotide triphosphate hydrolases"/>
    <property type="match status" value="1"/>
</dbReference>
<dbReference type="STRING" id="244447.ENSCSEP00000013101"/>
<dbReference type="GO" id="GO:0050659">
    <property type="term" value="F:N-acetylgalactosamine 4-sulfate 6-O-sulfotransferase activity"/>
    <property type="evidence" value="ECO:0007669"/>
    <property type="project" value="TreeGrafter"/>
</dbReference>
<dbReference type="SUPFAM" id="SSF52540">
    <property type="entry name" value="P-loop containing nucleoside triphosphate hydrolases"/>
    <property type="match status" value="1"/>
</dbReference>
<dbReference type="GeneTree" id="ENSGT00390000004719"/>
<dbReference type="OrthoDB" id="410381at2759"/>
<dbReference type="Pfam" id="PF00685">
    <property type="entry name" value="Sulfotransfer_1"/>
    <property type="match status" value="1"/>
</dbReference>
<reference evidence="3 4" key="1">
    <citation type="journal article" date="2014" name="Nat. Genet.">
        <title>Whole-genome sequence of a flatfish provides insights into ZW sex chromosome evolution and adaptation to a benthic lifestyle.</title>
        <authorList>
            <person name="Chen S."/>
            <person name="Zhang G."/>
            <person name="Shao C."/>
            <person name="Huang Q."/>
            <person name="Liu G."/>
            <person name="Zhang P."/>
            <person name="Song W."/>
            <person name="An N."/>
            <person name="Chalopin D."/>
            <person name="Volff J.N."/>
            <person name="Hong Y."/>
            <person name="Li Q."/>
            <person name="Sha Z."/>
            <person name="Zhou H."/>
            <person name="Xie M."/>
            <person name="Yu Q."/>
            <person name="Liu Y."/>
            <person name="Xiang H."/>
            <person name="Wang N."/>
            <person name="Wu K."/>
            <person name="Yang C."/>
            <person name="Zhou Q."/>
            <person name="Liao X."/>
            <person name="Yang L."/>
            <person name="Hu Q."/>
            <person name="Zhang J."/>
            <person name="Meng L."/>
            <person name="Jin L."/>
            <person name="Tian Y."/>
            <person name="Lian J."/>
            <person name="Yang J."/>
            <person name="Miao G."/>
            <person name="Liu S."/>
            <person name="Liang Z."/>
            <person name="Yan F."/>
            <person name="Li Y."/>
            <person name="Sun B."/>
            <person name="Zhang H."/>
            <person name="Zhang J."/>
            <person name="Zhu Y."/>
            <person name="Du M."/>
            <person name="Zhao Y."/>
            <person name="Schartl M."/>
            <person name="Tang Q."/>
            <person name="Wang J."/>
        </authorList>
    </citation>
    <scope>NUCLEOTIDE SEQUENCE</scope>
</reference>
<proteinExistence type="inferred from homology"/>
<reference evidence="3" key="3">
    <citation type="submission" date="2025-09" db="UniProtKB">
        <authorList>
            <consortium name="Ensembl"/>
        </authorList>
    </citation>
    <scope>IDENTIFICATION</scope>
</reference>
<dbReference type="InterPro" id="IPR052654">
    <property type="entry name" value="CS_Sulfotransferase"/>
</dbReference>
<organism evidence="3 4">
    <name type="scientific">Cynoglossus semilaevis</name>
    <name type="common">Tongue sole</name>
    <dbReference type="NCBI Taxonomy" id="244447"/>
    <lineage>
        <taxon>Eukaryota</taxon>
        <taxon>Metazoa</taxon>
        <taxon>Chordata</taxon>
        <taxon>Craniata</taxon>
        <taxon>Vertebrata</taxon>
        <taxon>Euteleostomi</taxon>
        <taxon>Actinopterygii</taxon>
        <taxon>Neopterygii</taxon>
        <taxon>Teleostei</taxon>
        <taxon>Neoteleostei</taxon>
        <taxon>Acanthomorphata</taxon>
        <taxon>Carangaria</taxon>
        <taxon>Pleuronectiformes</taxon>
        <taxon>Pleuronectoidei</taxon>
        <taxon>Cynoglossidae</taxon>
        <taxon>Cynoglossinae</taxon>
        <taxon>Cynoglossus</taxon>
    </lineage>
</organism>
<dbReference type="InParanoid" id="A0A3P8VIL0"/>
<protein>
    <recommendedName>
        <fullName evidence="1">Sulfotransferase</fullName>
        <ecNumber evidence="1">2.8.2.-</ecNumber>
    </recommendedName>
</protein>
<dbReference type="InterPro" id="IPR027417">
    <property type="entry name" value="P-loop_NTPase"/>
</dbReference>
<keyword evidence="4" id="KW-1185">Reference proteome</keyword>
<dbReference type="PANTHER" id="PTHR15723">
    <property type="entry name" value="CARBOHYDRATE SULFOTRANSFERASE 15"/>
    <property type="match status" value="1"/>
</dbReference>
<keyword evidence="1" id="KW-0808">Transferase</keyword>
<dbReference type="InterPro" id="IPR000863">
    <property type="entry name" value="Sulfotransferase_dom"/>
</dbReference>
<name>A0A3P8VIL0_CYNSE</name>
<evidence type="ECO:0000259" key="2">
    <source>
        <dbReference type="Pfam" id="PF00685"/>
    </source>
</evidence>
<accession>A0A3P8VIL0</accession>
<evidence type="ECO:0000313" key="4">
    <source>
        <dbReference type="Proteomes" id="UP000265120"/>
    </source>
</evidence>
<sequence>MTCSVPHKAKLLFLLTMIFIYTFLWNSHTSSMQVLTKPPFAEARVPHDIAMLRNLISSKMEYPPRKVPEKEEVVKVDPHLSSLIDQQFLPNIKSPCWYEEIANKLVSNPYNSSYFAKHDKVFKDLLTTMNADFKKYLHYSGGKQFRLRCLPYFYIIGQPKCGTTDLFYRLLEHPQLKYNAFKEPHWWNRRRFGGLYGKRNDGNISMESYLDIFDWAARNIEVGLREGPSANNSALKIVTGEASAATMWDSMTSEFESNTREDGPHILTADIIHIAQPDAKFIAIFRDPVERLYSDYLYFHDSIKTVEDFHQKVLDSLKVFEACLSTSSLRCCAYMGYSTPKSLRIYIGMYVIYLLDWLTILDKNQILILRLEDYSANLNETLHRVYNFLGVDPLPKELEERIVERDKANSQKEKISSVGSMLPATRDILKAFYSPFNRKLASVLKNKAFLWP</sequence>
<dbReference type="Proteomes" id="UP000265120">
    <property type="component" value="Chromosome 11"/>
</dbReference>
<dbReference type="AlphaFoldDB" id="A0A3P8VIL0"/>
<comment type="similarity">
    <text evidence="1">Belongs to the sulfotransferase 1 family.</text>
</comment>
<dbReference type="EC" id="2.8.2.-" evidence="1"/>